<dbReference type="PROSITE" id="PS50043">
    <property type="entry name" value="HTH_LUXR_2"/>
    <property type="match status" value="1"/>
</dbReference>
<evidence type="ECO:0000313" key="5">
    <source>
        <dbReference type="EMBL" id="EDU60458.1"/>
    </source>
</evidence>
<organism evidence="5 6">
    <name type="scientific">Providencia stuartii ATCC 25827</name>
    <dbReference type="NCBI Taxonomy" id="471874"/>
    <lineage>
        <taxon>Bacteria</taxon>
        <taxon>Pseudomonadati</taxon>
        <taxon>Pseudomonadota</taxon>
        <taxon>Gammaproteobacteria</taxon>
        <taxon>Enterobacterales</taxon>
        <taxon>Morganellaceae</taxon>
        <taxon>Providencia</taxon>
    </lineage>
</organism>
<dbReference type="InterPro" id="IPR000792">
    <property type="entry name" value="Tscrpt_reg_LuxR_C"/>
</dbReference>
<proteinExistence type="predicted"/>
<dbReference type="PANTHER" id="PTHR44688">
    <property type="entry name" value="DNA-BINDING TRANSCRIPTIONAL ACTIVATOR DEVR_DOSR"/>
    <property type="match status" value="1"/>
</dbReference>
<evidence type="ECO:0000313" key="6">
    <source>
        <dbReference type="Proteomes" id="UP000004506"/>
    </source>
</evidence>
<name>A0AA86YYF0_PROST</name>
<dbReference type="Proteomes" id="UP000004506">
    <property type="component" value="Unassembled WGS sequence"/>
</dbReference>
<gene>
    <name evidence="5" type="ORF">PROSTU_03665</name>
</gene>
<dbReference type="AlphaFoldDB" id="A0AA86YYF0"/>
<dbReference type="SMART" id="SM00421">
    <property type="entry name" value="HTH_LUXR"/>
    <property type="match status" value="1"/>
</dbReference>
<reference evidence="5 6" key="3">
    <citation type="submission" date="2008-05" db="EMBL/GenBank/DDBJ databases">
        <authorList>
            <person name="Fulton L."/>
            <person name="Clifton S."/>
            <person name="Fulton B."/>
            <person name="Xu J."/>
            <person name="Minx P."/>
            <person name="Pepin K.H."/>
            <person name="Johnson M."/>
            <person name="Thiruvilangam P."/>
            <person name="Bhonagiri V."/>
            <person name="Nash W.E."/>
            <person name="Mardis E.R."/>
            <person name="Wilson R.K."/>
        </authorList>
    </citation>
    <scope>NUCLEOTIDE SEQUENCE [LARGE SCALE GENOMIC DNA]</scope>
    <source>
        <strain evidence="5 6">ATCC 25827</strain>
    </source>
</reference>
<evidence type="ECO:0000256" key="2">
    <source>
        <dbReference type="ARBA" id="ARBA00023125"/>
    </source>
</evidence>
<dbReference type="InterPro" id="IPR011006">
    <property type="entry name" value="CheY-like_superfamily"/>
</dbReference>
<evidence type="ECO:0000259" key="4">
    <source>
        <dbReference type="PROSITE" id="PS50043"/>
    </source>
</evidence>
<sequence length="211" mass="24427">MVMNNTIHVIIENDNVIKNKLKLMMESFGFNFKFYNDEDLFTSNYTYPQEEGAKECVLIFLNSENNHIGRLNNINGSLGIIPFIILSEKPSVELCRESFKSGAFDFFSFPFKDSDIAHAVSHAMELFANEHSELKKYNKLADKFDRLSNREKEIMDMILEGNTSKETAEKLALSPRTVEVHRSNIYTKLGIKSLPQLIQEYEYINTYSRNL</sequence>
<accession>A0AA86YYF0</accession>
<feature type="domain" description="HTH luxR-type" evidence="4">
    <location>
        <begin position="140"/>
        <end position="205"/>
    </location>
</feature>
<dbReference type="CDD" id="cd06170">
    <property type="entry name" value="LuxR_C_like"/>
    <property type="match status" value="1"/>
</dbReference>
<reference evidence="6" key="1">
    <citation type="submission" date="2008-04" db="EMBL/GenBank/DDBJ databases">
        <title>Draft genome sequence of Providencia stuartii (ATCC 25827).</title>
        <authorList>
            <person name="Sudarsanam P."/>
            <person name="Ley R."/>
            <person name="Guruge J."/>
            <person name="Turnbaugh P.J."/>
            <person name="Mahowald M."/>
            <person name="Liep D."/>
            <person name="Gordon J."/>
        </authorList>
    </citation>
    <scope>NUCLEOTIDE SEQUENCE [LARGE SCALE GENOMIC DNA]</scope>
    <source>
        <strain evidence="6">ATCC 25827</strain>
    </source>
</reference>
<keyword evidence="3" id="KW-0804">Transcription</keyword>
<protein>
    <submittedName>
        <fullName evidence="5">Transcriptional regulator, LuxR family</fullName>
    </submittedName>
</protein>
<keyword evidence="1" id="KW-0805">Transcription regulation</keyword>
<evidence type="ECO:0000256" key="1">
    <source>
        <dbReference type="ARBA" id="ARBA00023015"/>
    </source>
</evidence>
<dbReference type="PRINTS" id="PR00038">
    <property type="entry name" value="HTHLUXR"/>
</dbReference>
<dbReference type="EMBL" id="ABJD02000101">
    <property type="protein sequence ID" value="EDU60458.1"/>
    <property type="molecule type" value="Genomic_DNA"/>
</dbReference>
<reference evidence="6" key="2">
    <citation type="submission" date="2008-04" db="EMBL/GenBank/DDBJ databases">
        <title>Draft genome sequence of Providencia stuartii(ATCC 25827).</title>
        <authorList>
            <person name="Sudarsanam P."/>
            <person name="Ley R."/>
            <person name="Guruge J."/>
            <person name="Turnbaugh P.J."/>
            <person name="Mahowald M."/>
            <person name="Liep D."/>
            <person name="Gordon J."/>
        </authorList>
    </citation>
    <scope>NUCLEOTIDE SEQUENCE [LARGE SCALE GENOMIC DNA]</scope>
    <source>
        <strain evidence="6">ATCC 25827</strain>
    </source>
</reference>
<dbReference type="SUPFAM" id="SSF52172">
    <property type="entry name" value="CheY-like"/>
    <property type="match status" value="1"/>
</dbReference>
<dbReference type="SUPFAM" id="SSF46894">
    <property type="entry name" value="C-terminal effector domain of the bipartite response regulators"/>
    <property type="match status" value="1"/>
</dbReference>
<keyword evidence="2" id="KW-0238">DNA-binding</keyword>
<dbReference type="GO" id="GO:0006355">
    <property type="term" value="P:regulation of DNA-templated transcription"/>
    <property type="evidence" value="ECO:0007669"/>
    <property type="project" value="InterPro"/>
</dbReference>
<comment type="caution">
    <text evidence="5">The sequence shown here is derived from an EMBL/GenBank/DDBJ whole genome shotgun (WGS) entry which is preliminary data.</text>
</comment>
<dbReference type="Gene3D" id="1.10.10.10">
    <property type="entry name" value="Winged helix-like DNA-binding domain superfamily/Winged helix DNA-binding domain"/>
    <property type="match status" value="1"/>
</dbReference>
<dbReference type="Gene3D" id="3.40.50.2300">
    <property type="match status" value="1"/>
</dbReference>
<dbReference type="InterPro" id="IPR016032">
    <property type="entry name" value="Sig_transdc_resp-reg_C-effctor"/>
</dbReference>
<dbReference type="PANTHER" id="PTHR44688:SF16">
    <property type="entry name" value="DNA-BINDING TRANSCRIPTIONAL ACTIVATOR DEVR_DOSR"/>
    <property type="match status" value="1"/>
</dbReference>
<dbReference type="InterPro" id="IPR036388">
    <property type="entry name" value="WH-like_DNA-bd_sf"/>
</dbReference>
<evidence type="ECO:0000256" key="3">
    <source>
        <dbReference type="ARBA" id="ARBA00023163"/>
    </source>
</evidence>
<dbReference type="Pfam" id="PF00196">
    <property type="entry name" value="GerE"/>
    <property type="match status" value="1"/>
</dbReference>
<dbReference type="GO" id="GO:0003677">
    <property type="term" value="F:DNA binding"/>
    <property type="evidence" value="ECO:0007669"/>
    <property type="project" value="UniProtKB-KW"/>
</dbReference>